<keyword evidence="2" id="KW-0732">Signal</keyword>
<dbReference type="InterPro" id="IPR036514">
    <property type="entry name" value="SGNH_hydro_sf"/>
</dbReference>
<evidence type="ECO:0000313" key="3">
    <source>
        <dbReference type="EMBL" id="GAA2045270.1"/>
    </source>
</evidence>
<name>A0ABN2UX54_9ACTN</name>
<keyword evidence="3" id="KW-0378">Hydrolase</keyword>
<dbReference type="Gene3D" id="3.40.50.1110">
    <property type="entry name" value="SGNH hydrolase"/>
    <property type="match status" value="1"/>
</dbReference>
<accession>A0ABN2UX54</accession>
<gene>
    <name evidence="3" type="ORF">GCM10009757_11690</name>
</gene>
<organism evidence="3 4">
    <name type="scientific">Streptomyces cheonanensis</name>
    <dbReference type="NCBI Taxonomy" id="312720"/>
    <lineage>
        <taxon>Bacteria</taxon>
        <taxon>Bacillati</taxon>
        <taxon>Actinomycetota</taxon>
        <taxon>Actinomycetes</taxon>
        <taxon>Kitasatosporales</taxon>
        <taxon>Streptomycetaceae</taxon>
        <taxon>Streptomyces</taxon>
    </lineage>
</organism>
<evidence type="ECO:0000256" key="1">
    <source>
        <dbReference type="SAM" id="MobiDB-lite"/>
    </source>
</evidence>
<sequence>MPSRTTLSKIILTTAGLAASALVLSACGSLTGGTGDSGQQGGTESPTASESGVSPMLFLGDSVAAQQAVAVRQAMAESGAYFVDGTSTGGGNLVGPNADAAWKDLLGRVQKAEGGVVVYQLTSYDWGTPEEQEDSYRNLAEAAADVDADLLLVSMPPIEPDEFYTGHMDELASAHDIARSVAENHEAVEYLDASAVWGEEYSREYEGRVDRSEDGIHVCPQGAARFTSWLLQELTALYPEFEPAEAENWANIGWADDDVFFGCP</sequence>
<feature type="signal peptide" evidence="2">
    <location>
        <begin position="1"/>
        <end position="25"/>
    </location>
</feature>
<comment type="caution">
    <text evidence="3">The sequence shown here is derived from an EMBL/GenBank/DDBJ whole genome shotgun (WGS) entry which is preliminary data.</text>
</comment>
<dbReference type="EMBL" id="BAAANQ010000002">
    <property type="protein sequence ID" value="GAA2045270.1"/>
    <property type="molecule type" value="Genomic_DNA"/>
</dbReference>
<proteinExistence type="predicted"/>
<dbReference type="Proteomes" id="UP001403094">
    <property type="component" value="Unassembled WGS sequence"/>
</dbReference>
<reference evidence="3 4" key="1">
    <citation type="journal article" date="2019" name="Int. J. Syst. Evol. Microbiol.">
        <title>The Global Catalogue of Microorganisms (GCM) 10K type strain sequencing project: providing services to taxonomists for standard genome sequencing and annotation.</title>
        <authorList>
            <consortium name="The Broad Institute Genomics Platform"/>
            <consortium name="The Broad Institute Genome Sequencing Center for Infectious Disease"/>
            <person name="Wu L."/>
            <person name="Ma J."/>
        </authorList>
    </citation>
    <scope>NUCLEOTIDE SEQUENCE [LARGE SCALE GENOMIC DNA]</scope>
    <source>
        <strain evidence="3 4">JCM 14549</strain>
    </source>
</reference>
<evidence type="ECO:0000313" key="4">
    <source>
        <dbReference type="Proteomes" id="UP001403094"/>
    </source>
</evidence>
<feature type="region of interest" description="Disordered" evidence="1">
    <location>
        <begin position="33"/>
        <end position="52"/>
    </location>
</feature>
<protein>
    <submittedName>
        <fullName evidence="3">SGNH/GDSL hydrolase family protein</fullName>
    </submittedName>
</protein>
<keyword evidence="4" id="KW-1185">Reference proteome</keyword>
<dbReference type="PROSITE" id="PS51257">
    <property type="entry name" value="PROKAR_LIPOPROTEIN"/>
    <property type="match status" value="1"/>
</dbReference>
<dbReference type="RefSeq" id="WP_346069784.1">
    <property type="nucleotide sequence ID" value="NZ_BAAANQ010000002.1"/>
</dbReference>
<evidence type="ECO:0000256" key="2">
    <source>
        <dbReference type="SAM" id="SignalP"/>
    </source>
</evidence>
<feature type="chain" id="PRO_5047238041" evidence="2">
    <location>
        <begin position="26"/>
        <end position="264"/>
    </location>
</feature>
<dbReference type="SUPFAM" id="SSF52266">
    <property type="entry name" value="SGNH hydrolase"/>
    <property type="match status" value="1"/>
</dbReference>
<dbReference type="GO" id="GO:0016787">
    <property type="term" value="F:hydrolase activity"/>
    <property type="evidence" value="ECO:0007669"/>
    <property type="project" value="UniProtKB-KW"/>
</dbReference>